<feature type="region of interest" description="Disordered" evidence="1">
    <location>
        <begin position="16"/>
        <end position="78"/>
    </location>
</feature>
<feature type="compositionally biased region" description="Basic and acidic residues" evidence="1">
    <location>
        <begin position="27"/>
        <end position="38"/>
    </location>
</feature>
<proteinExistence type="predicted"/>
<dbReference type="Proteomes" id="UP000076761">
    <property type="component" value="Unassembled WGS sequence"/>
</dbReference>
<evidence type="ECO:0000313" key="3">
    <source>
        <dbReference type="Proteomes" id="UP000076761"/>
    </source>
</evidence>
<organism evidence="2 3">
    <name type="scientific">Neolentinus lepideus HHB14362 ss-1</name>
    <dbReference type="NCBI Taxonomy" id="1314782"/>
    <lineage>
        <taxon>Eukaryota</taxon>
        <taxon>Fungi</taxon>
        <taxon>Dikarya</taxon>
        <taxon>Basidiomycota</taxon>
        <taxon>Agaricomycotina</taxon>
        <taxon>Agaricomycetes</taxon>
        <taxon>Gloeophyllales</taxon>
        <taxon>Gloeophyllaceae</taxon>
        <taxon>Neolentinus</taxon>
    </lineage>
</organism>
<sequence length="180" mass="19794">MKPLPLMRCVKTTRGTALQEHSAFPSDVKESIDTRRSVDWSVSRSEAAHSPKTAQPQETHPSHPPICRQPRDSDAGADYPPIASACLQILTGASPAREEPTQPSATGTQSHNPIYRWLWNPDGNTSRVGPRRVIWLPCCLPHIEGSGEPNPTLSRQSTLQFFVASSATNVLSGCRRERAY</sequence>
<reference evidence="2 3" key="1">
    <citation type="journal article" date="2016" name="Mol. Biol. Evol.">
        <title>Comparative Genomics of Early-Diverging Mushroom-Forming Fungi Provides Insights into the Origins of Lignocellulose Decay Capabilities.</title>
        <authorList>
            <person name="Nagy L.G."/>
            <person name="Riley R."/>
            <person name="Tritt A."/>
            <person name="Adam C."/>
            <person name="Daum C."/>
            <person name="Floudas D."/>
            <person name="Sun H."/>
            <person name="Yadav J.S."/>
            <person name="Pangilinan J."/>
            <person name="Larsson K.H."/>
            <person name="Matsuura K."/>
            <person name="Barry K."/>
            <person name="Labutti K."/>
            <person name="Kuo R."/>
            <person name="Ohm R.A."/>
            <person name="Bhattacharya S.S."/>
            <person name="Shirouzu T."/>
            <person name="Yoshinaga Y."/>
            <person name="Martin F.M."/>
            <person name="Grigoriev I.V."/>
            <person name="Hibbett D.S."/>
        </authorList>
    </citation>
    <scope>NUCLEOTIDE SEQUENCE [LARGE SCALE GENOMIC DNA]</scope>
    <source>
        <strain evidence="2 3">HHB14362 ss-1</strain>
    </source>
</reference>
<accession>A0A165MN33</accession>
<evidence type="ECO:0000313" key="2">
    <source>
        <dbReference type="EMBL" id="KZT18554.1"/>
    </source>
</evidence>
<dbReference type="InParanoid" id="A0A165MN33"/>
<protein>
    <submittedName>
        <fullName evidence="2">Uncharacterized protein</fullName>
    </submittedName>
</protein>
<evidence type="ECO:0000256" key="1">
    <source>
        <dbReference type="SAM" id="MobiDB-lite"/>
    </source>
</evidence>
<gene>
    <name evidence="2" type="ORF">NEOLEDRAFT_152209</name>
</gene>
<dbReference type="AlphaFoldDB" id="A0A165MN33"/>
<name>A0A165MN33_9AGAM</name>
<keyword evidence="3" id="KW-1185">Reference proteome</keyword>
<dbReference type="EMBL" id="KV425673">
    <property type="protein sequence ID" value="KZT18554.1"/>
    <property type="molecule type" value="Genomic_DNA"/>
</dbReference>